<evidence type="ECO:0000313" key="2">
    <source>
        <dbReference type="EMBL" id="GJS96979.1"/>
    </source>
</evidence>
<gene>
    <name evidence="2" type="ORF">Tco_0803947</name>
</gene>
<accession>A0ABQ5A327</accession>
<feature type="compositionally biased region" description="Polar residues" evidence="1">
    <location>
        <begin position="187"/>
        <end position="201"/>
    </location>
</feature>
<feature type="region of interest" description="Disordered" evidence="1">
    <location>
        <begin position="124"/>
        <end position="153"/>
    </location>
</feature>
<evidence type="ECO:0000256" key="1">
    <source>
        <dbReference type="SAM" id="MobiDB-lite"/>
    </source>
</evidence>
<feature type="region of interest" description="Disordered" evidence="1">
    <location>
        <begin position="187"/>
        <end position="208"/>
    </location>
</feature>
<keyword evidence="3" id="KW-1185">Reference proteome</keyword>
<evidence type="ECO:0000313" key="3">
    <source>
        <dbReference type="Proteomes" id="UP001151760"/>
    </source>
</evidence>
<sequence length="237" mass="26682">MASESTSSQQSQPLIPSTKVNFRCTDSIIGFNNVVALLEHSNKLYQPMLSFLSNYYINRALTLQPTAMHVEYLKEFWYTAEVEEETKTITFLLSWWDKPLSFTQNVFISAIGLPICRDVVPLPPKETPVTQSKAPTDLETKKKRIPPSSKPKSPYRVRVILPKKQVAETQHAKVTEATVDATKSLVASESTEEQGNQPSTTKAEKVLDQNDEVKKDVKFVAIEEVAEEQSLEIPIVK</sequence>
<reference evidence="2" key="2">
    <citation type="submission" date="2022-01" db="EMBL/GenBank/DDBJ databases">
        <authorList>
            <person name="Yamashiro T."/>
            <person name="Shiraishi A."/>
            <person name="Satake H."/>
            <person name="Nakayama K."/>
        </authorList>
    </citation>
    <scope>NUCLEOTIDE SEQUENCE</scope>
</reference>
<comment type="caution">
    <text evidence="2">The sequence shown here is derived from an EMBL/GenBank/DDBJ whole genome shotgun (WGS) entry which is preliminary data.</text>
</comment>
<protein>
    <submittedName>
        <fullName evidence="2">Uncharacterized protein</fullName>
    </submittedName>
</protein>
<proteinExistence type="predicted"/>
<organism evidence="2 3">
    <name type="scientific">Tanacetum coccineum</name>
    <dbReference type="NCBI Taxonomy" id="301880"/>
    <lineage>
        <taxon>Eukaryota</taxon>
        <taxon>Viridiplantae</taxon>
        <taxon>Streptophyta</taxon>
        <taxon>Embryophyta</taxon>
        <taxon>Tracheophyta</taxon>
        <taxon>Spermatophyta</taxon>
        <taxon>Magnoliopsida</taxon>
        <taxon>eudicotyledons</taxon>
        <taxon>Gunneridae</taxon>
        <taxon>Pentapetalae</taxon>
        <taxon>asterids</taxon>
        <taxon>campanulids</taxon>
        <taxon>Asterales</taxon>
        <taxon>Asteraceae</taxon>
        <taxon>Asteroideae</taxon>
        <taxon>Anthemideae</taxon>
        <taxon>Anthemidinae</taxon>
        <taxon>Tanacetum</taxon>
    </lineage>
</organism>
<dbReference type="EMBL" id="BQNB010011926">
    <property type="protein sequence ID" value="GJS96979.1"/>
    <property type="molecule type" value="Genomic_DNA"/>
</dbReference>
<dbReference type="Proteomes" id="UP001151760">
    <property type="component" value="Unassembled WGS sequence"/>
</dbReference>
<reference evidence="2" key="1">
    <citation type="journal article" date="2022" name="Int. J. Mol. Sci.">
        <title>Draft Genome of Tanacetum Coccineum: Genomic Comparison of Closely Related Tanacetum-Family Plants.</title>
        <authorList>
            <person name="Yamashiro T."/>
            <person name="Shiraishi A."/>
            <person name="Nakayama K."/>
            <person name="Satake H."/>
        </authorList>
    </citation>
    <scope>NUCLEOTIDE SEQUENCE</scope>
</reference>
<name>A0ABQ5A327_9ASTR</name>